<dbReference type="EMBL" id="QLLO01000002">
    <property type="protein sequence ID" value="RAJ16975.1"/>
    <property type="molecule type" value="Genomic_DNA"/>
</dbReference>
<name>A0A327RLA6_9FLAO</name>
<keyword evidence="2" id="KW-0489">Methyltransferase</keyword>
<evidence type="ECO:0000256" key="1">
    <source>
        <dbReference type="SAM" id="Coils"/>
    </source>
</evidence>
<reference evidence="2 3" key="1">
    <citation type="submission" date="2018-06" db="EMBL/GenBank/DDBJ databases">
        <title>Genomic Encyclopedia of Archaeal and Bacterial Type Strains, Phase II (KMG-II): from individual species to whole genera.</title>
        <authorList>
            <person name="Goeker M."/>
        </authorList>
    </citation>
    <scope>NUCLEOTIDE SEQUENCE [LARGE SCALE GENOMIC DNA]</scope>
    <source>
        <strain evidence="2 3">DSM 24464</strain>
    </source>
</reference>
<keyword evidence="1" id="KW-0175">Coiled coil</keyword>
<keyword evidence="3" id="KW-1185">Reference proteome</keyword>
<sequence>MEKSQELKTINSKVGCFLCKNTSFVLISELDRNDDLLNNFSCKHCGFIMVLPRPNLTTHNDLYSLGGFSTEARGGNKPNIAKIKRSEEIAWLNFKRLQTVLGIETLYKFKDSLEIGCGVGSYLRLLSVLGQDVIGIEPDSNFSKYGNENYKIQIENTFLENFKTKKTFDLISSFHVIEHVENPKYFVERCYELLNQDGILYLECPSIDNLYGDNEKFFFWKPHINSFSDITLRYLLESSNFEVIDLKHHRGFVNVVAKKRTQLYTPDLQLDSYKRIIELIDIKKNGIRPIYKNQNKNFKYKLYSLKKQTERKIRKLKEILKKKEEEKQLKKAKYRIAHLGFHNSYNTGDIALFNAVRKQYEHYLGNVHFELFDLHKEVTLDLIDRLNDFDGIIVGGGGLFLKDTNENNISGWQWAIPAEYYIKIKAPLFIHAVGYNKFRGQDDFINKFSENLNMLVEKSSFFGLRNSGSIQNISSYLDVELKKKISFQPCPTTILDELYAPKAKVKQANRKKRIGINIAFDRHNLRYGNQSEENKIMSRLCQVIKALQKQDYEVVYIIHVPRDEEFMLWVLQYNINMPIENLVGLSIDDIIKKYKTFDLIIGTRGHAQMIPFGLDISIISLISHEKLKYFLNDIKMPERGVEISSNNLISELLDKVKIFIDDSDYSDAKDNFLKCTSDNFSTIKKTLDGKL</sequence>
<dbReference type="Proteomes" id="UP000248703">
    <property type="component" value="Unassembled WGS sequence"/>
</dbReference>
<feature type="coiled-coil region" evidence="1">
    <location>
        <begin position="306"/>
        <end position="333"/>
    </location>
</feature>
<dbReference type="RefSeq" id="WP_111659090.1">
    <property type="nucleotide sequence ID" value="NZ_QLLO01000002.1"/>
</dbReference>
<evidence type="ECO:0000313" key="2">
    <source>
        <dbReference type="EMBL" id="RAJ16975.1"/>
    </source>
</evidence>
<dbReference type="OrthoDB" id="2082405at2"/>
<proteinExistence type="predicted"/>
<accession>A0A327RLA6</accession>
<dbReference type="Gene3D" id="3.40.50.150">
    <property type="entry name" value="Vaccinia Virus protein VP39"/>
    <property type="match status" value="1"/>
</dbReference>
<dbReference type="GO" id="GO:0032259">
    <property type="term" value="P:methylation"/>
    <property type="evidence" value="ECO:0007669"/>
    <property type="project" value="UniProtKB-KW"/>
</dbReference>
<dbReference type="SUPFAM" id="SSF53335">
    <property type="entry name" value="S-adenosyl-L-methionine-dependent methyltransferases"/>
    <property type="match status" value="1"/>
</dbReference>
<organism evidence="2 3">
    <name type="scientific">Olleya aquimaris</name>
    <dbReference type="NCBI Taxonomy" id="639310"/>
    <lineage>
        <taxon>Bacteria</taxon>
        <taxon>Pseudomonadati</taxon>
        <taxon>Bacteroidota</taxon>
        <taxon>Flavobacteriia</taxon>
        <taxon>Flavobacteriales</taxon>
        <taxon>Flavobacteriaceae</taxon>
    </lineage>
</organism>
<dbReference type="InterPro" id="IPR029063">
    <property type="entry name" value="SAM-dependent_MTases_sf"/>
</dbReference>
<protein>
    <submittedName>
        <fullName evidence="2">Methyltransferase family protein</fullName>
    </submittedName>
</protein>
<evidence type="ECO:0000313" key="3">
    <source>
        <dbReference type="Proteomes" id="UP000248703"/>
    </source>
</evidence>
<dbReference type="GO" id="GO:0008168">
    <property type="term" value="F:methyltransferase activity"/>
    <property type="evidence" value="ECO:0007669"/>
    <property type="project" value="UniProtKB-KW"/>
</dbReference>
<dbReference type="CDD" id="cd02440">
    <property type="entry name" value="AdoMet_MTases"/>
    <property type="match status" value="1"/>
</dbReference>
<gene>
    <name evidence="2" type="ORF">LY08_00753</name>
</gene>
<keyword evidence="2" id="KW-0808">Transferase</keyword>
<comment type="caution">
    <text evidence="2">The sequence shown here is derived from an EMBL/GenBank/DDBJ whole genome shotgun (WGS) entry which is preliminary data.</text>
</comment>
<dbReference type="Pfam" id="PF13489">
    <property type="entry name" value="Methyltransf_23"/>
    <property type="match status" value="1"/>
</dbReference>
<dbReference type="AlphaFoldDB" id="A0A327RLA6"/>
<dbReference type="PANTHER" id="PTHR43861">
    <property type="entry name" value="TRANS-ACONITATE 2-METHYLTRANSFERASE-RELATED"/>
    <property type="match status" value="1"/>
</dbReference>
<dbReference type="PANTHER" id="PTHR43861:SF6">
    <property type="entry name" value="METHYLTRANSFERASE TYPE 11"/>
    <property type="match status" value="1"/>
</dbReference>